<dbReference type="EMBL" id="RJJX01000009">
    <property type="protein sequence ID" value="RUT78361.1"/>
    <property type="molecule type" value="Genomic_DNA"/>
</dbReference>
<dbReference type="Proteomes" id="UP000282985">
    <property type="component" value="Unassembled WGS sequence"/>
</dbReference>
<name>A0A434AV62_9BACT</name>
<evidence type="ECO:0000256" key="1">
    <source>
        <dbReference type="SAM" id="SignalP"/>
    </source>
</evidence>
<sequence>MEKYTIYKIIFILSFLSIFANSKAQENTPFVHYMAFQKLDSSKLFLRLENFNFVKNNEYDGNFTNGATYMGYLASPKLVYYPSSRIRLEIGARLQKYSGRENFTKTEPILTANYHASDQLDIILGALNQDNNHDLSRVLYEPERFFTDKAENGFQILYSSKRLQLDTWINWEQFILENDPFQERFTFGVSSEIRINQLSSPYKISIPAKILFTHRGGEIDSSNGTVQTIGHFSSGLKLARKIENSRFTSWSLKAIAYYFIDNSSRKEFLFDDGHALYPQANITTKYSSLSIGYWNAYHFAASRGFELFQSSSYAKPGYFESRRELATLNYYYEKRISKGIYFGGKLDLYYDLRNSKESYSTAIYLRINGDFFLKKVKWN</sequence>
<organism evidence="2 3">
    <name type="scientific">Ancylomarina longa</name>
    <dbReference type="NCBI Taxonomy" id="2487017"/>
    <lineage>
        <taxon>Bacteria</taxon>
        <taxon>Pseudomonadati</taxon>
        <taxon>Bacteroidota</taxon>
        <taxon>Bacteroidia</taxon>
        <taxon>Marinilabiliales</taxon>
        <taxon>Marinifilaceae</taxon>
        <taxon>Ancylomarina</taxon>
    </lineage>
</organism>
<feature type="chain" id="PRO_5019274262" evidence="1">
    <location>
        <begin position="25"/>
        <end position="379"/>
    </location>
</feature>
<evidence type="ECO:0000313" key="2">
    <source>
        <dbReference type="EMBL" id="RUT78361.1"/>
    </source>
</evidence>
<comment type="caution">
    <text evidence="2">The sequence shown here is derived from an EMBL/GenBank/DDBJ whole genome shotgun (WGS) entry which is preliminary data.</text>
</comment>
<dbReference type="OrthoDB" id="1111796at2"/>
<keyword evidence="3" id="KW-1185">Reference proteome</keyword>
<gene>
    <name evidence="2" type="ORF">DLK05_08525</name>
</gene>
<accession>A0A434AV62</accession>
<protein>
    <submittedName>
        <fullName evidence="2">Uncharacterized protein</fullName>
    </submittedName>
</protein>
<reference evidence="2 3" key="1">
    <citation type="submission" date="2018-11" db="EMBL/GenBank/DDBJ databases">
        <title>Parancylomarina longa gen. nov., sp. nov., isolated from sediments of southern Okinawa.</title>
        <authorList>
            <person name="Fu T."/>
        </authorList>
    </citation>
    <scope>NUCLEOTIDE SEQUENCE [LARGE SCALE GENOMIC DNA]</scope>
    <source>
        <strain evidence="2 3">T3-2 S1-C</strain>
    </source>
</reference>
<proteinExistence type="predicted"/>
<dbReference type="RefSeq" id="WP_127343567.1">
    <property type="nucleotide sequence ID" value="NZ_RJJX01000009.1"/>
</dbReference>
<evidence type="ECO:0000313" key="3">
    <source>
        <dbReference type="Proteomes" id="UP000282985"/>
    </source>
</evidence>
<dbReference type="AlphaFoldDB" id="A0A434AV62"/>
<feature type="signal peptide" evidence="1">
    <location>
        <begin position="1"/>
        <end position="24"/>
    </location>
</feature>
<keyword evidence="1" id="KW-0732">Signal</keyword>